<dbReference type="Pfam" id="PF02508">
    <property type="entry name" value="Rnf-Nqr"/>
    <property type="match status" value="1"/>
</dbReference>
<dbReference type="AlphaFoldDB" id="A0AAU7Q6F5"/>
<evidence type="ECO:0000256" key="10">
    <source>
        <dbReference type="SAM" id="MobiDB-lite"/>
    </source>
</evidence>
<dbReference type="HAMAP" id="MF_00478">
    <property type="entry name" value="RsxE_RnfE"/>
    <property type="match status" value="1"/>
</dbReference>
<keyword evidence="7 9" id="KW-1133">Transmembrane helix</keyword>
<sequence>MKQAMIDIIETRDITDENDRPPSPNHGVAEDSATASPPLRDIILSGVFTNNVTFVQILGLCPLMAITTTATNGLGLGLMTAMVLACSNFIVSALRKITPSQIRIPVYISIIASLVTILDLTMNAWMHDLHKVMGLFIPLIVANCALLGRAEAFAAHNKVIPAALDGLSTGLGFTLGLTSVGAVREILGSGTLFSGASLLLGSHFKFLELHLLPGYRGFFADAAAAGGFVVMGMLLSGIRLVKRLILRADAVALARESAGGCH</sequence>
<reference evidence="11" key="1">
    <citation type="submission" date="2024-06" db="EMBL/GenBank/DDBJ databases">
        <authorList>
            <person name="Coelho C."/>
            <person name="Bento M."/>
            <person name="Garcia E."/>
            <person name="Camelo A."/>
            <person name="Brandao I."/>
            <person name="Espirito Santo C."/>
            <person name="Trovao J."/>
            <person name="Verissimo A."/>
            <person name="Costa J."/>
            <person name="Tiago I."/>
        </authorList>
    </citation>
    <scope>NUCLEOTIDE SEQUENCE</scope>
    <source>
        <strain evidence="11">KWT182</strain>
    </source>
</reference>
<dbReference type="InterPro" id="IPR003667">
    <property type="entry name" value="NqrDE/RnfAE"/>
</dbReference>
<feature type="compositionally biased region" description="Basic and acidic residues" evidence="10">
    <location>
        <begin position="11"/>
        <end position="20"/>
    </location>
</feature>
<dbReference type="EC" id="7.-.-.-" evidence="9"/>
<comment type="subunit">
    <text evidence="9">The complex is composed of six subunits: RnfA, RnfB, RnfC, RnfD, RnfE and RnfG.</text>
</comment>
<dbReference type="NCBIfam" id="TIGR01948">
    <property type="entry name" value="rnfE"/>
    <property type="match status" value="1"/>
</dbReference>
<keyword evidence="6 9" id="KW-0249">Electron transport</keyword>
<evidence type="ECO:0000256" key="3">
    <source>
        <dbReference type="ARBA" id="ARBA00022519"/>
    </source>
</evidence>
<dbReference type="NCBIfam" id="NF009070">
    <property type="entry name" value="PRK12405.1"/>
    <property type="match status" value="1"/>
</dbReference>
<comment type="function">
    <text evidence="9">Part of a membrane-bound complex that couples electron transfer with translocation of ions across the membrane.</text>
</comment>
<feature type="transmembrane region" description="Helical" evidence="9">
    <location>
        <begin position="162"/>
        <end position="183"/>
    </location>
</feature>
<dbReference type="PANTHER" id="PTHR30586">
    <property type="entry name" value="ELECTRON TRANSPORT COMPLEX PROTEIN RNFE"/>
    <property type="match status" value="1"/>
</dbReference>
<dbReference type="InterPro" id="IPR010968">
    <property type="entry name" value="RnfE"/>
</dbReference>
<name>A0AAU7Q6F5_9GAMM</name>
<evidence type="ECO:0000313" key="11">
    <source>
        <dbReference type="EMBL" id="XBS67986.1"/>
    </source>
</evidence>
<dbReference type="GO" id="GO:0012505">
    <property type="term" value="C:endomembrane system"/>
    <property type="evidence" value="ECO:0007669"/>
    <property type="project" value="UniProtKB-SubCell"/>
</dbReference>
<dbReference type="GO" id="GO:0022900">
    <property type="term" value="P:electron transport chain"/>
    <property type="evidence" value="ECO:0007669"/>
    <property type="project" value="UniProtKB-UniRule"/>
</dbReference>
<evidence type="ECO:0000256" key="7">
    <source>
        <dbReference type="ARBA" id="ARBA00022989"/>
    </source>
</evidence>
<evidence type="ECO:0000256" key="5">
    <source>
        <dbReference type="ARBA" id="ARBA00022967"/>
    </source>
</evidence>
<proteinExistence type="inferred from homology"/>
<evidence type="ECO:0000256" key="2">
    <source>
        <dbReference type="ARBA" id="ARBA00022448"/>
    </source>
</evidence>
<feature type="region of interest" description="Disordered" evidence="10">
    <location>
        <begin position="11"/>
        <end position="33"/>
    </location>
</feature>
<keyword evidence="2 9" id="KW-0813">Transport</keyword>
<organism evidence="11">
    <name type="scientific">Acerihabitans sp. KWT182</name>
    <dbReference type="NCBI Taxonomy" id="3157919"/>
    <lineage>
        <taxon>Bacteria</taxon>
        <taxon>Pseudomonadati</taxon>
        <taxon>Pseudomonadota</taxon>
        <taxon>Gammaproteobacteria</taxon>
        <taxon>Enterobacterales</taxon>
        <taxon>Pectobacteriaceae</taxon>
        <taxon>Acerihabitans</taxon>
    </lineage>
</organism>
<dbReference type="GO" id="GO:0005886">
    <property type="term" value="C:plasma membrane"/>
    <property type="evidence" value="ECO:0007669"/>
    <property type="project" value="UniProtKB-SubCell"/>
</dbReference>
<feature type="transmembrane region" description="Helical" evidence="9">
    <location>
        <begin position="218"/>
        <end position="238"/>
    </location>
</feature>
<evidence type="ECO:0000256" key="8">
    <source>
        <dbReference type="ARBA" id="ARBA00023136"/>
    </source>
</evidence>
<dbReference type="EMBL" id="CP157947">
    <property type="protein sequence ID" value="XBS67986.1"/>
    <property type="molecule type" value="Genomic_DNA"/>
</dbReference>
<accession>A0AAU7Q6F5</accession>
<keyword evidence="5 9" id="KW-1278">Translocase</keyword>
<comment type="subcellular location">
    <subcellularLocation>
        <location evidence="9">Cell inner membrane</location>
        <topology evidence="9">Multi-pass membrane protein</topology>
    </subcellularLocation>
    <subcellularLocation>
        <location evidence="1">Endomembrane system</location>
        <topology evidence="1">Multi-pass membrane protein</topology>
    </subcellularLocation>
</comment>
<keyword evidence="3 9" id="KW-0997">Cell inner membrane</keyword>
<feature type="transmembrane region" description="Helical" evidence="9">
    <location>
        <begin position="106"/>
        <end position="126"/>
    </location>
</feature>
<feature type="transmembrane region" description="Helical" evidence="9">
    <location>
        <begin position="42"/>
        <end position="67"/>
    </location>
</feature>
<comment type="similarity">
    <text evidence="9">Belongs to the NqrDE/RnfAE family.</text>
</comment>
<keyword evidence="9" id="KW-1003">Cell membrane</keyword>
<protein>
    <recommendedName>
        <fullName evidence="9">Ion-translocating oxidoreductase complex subunit E</fullName>
        <ecNumber evidence="9">7.-.-.-</ecNumber>
    </recommendedName>
    <alternativeName>
        <fullName evidence="9">Rnf electron transport complex subunit E</fullName>
    </alternativeName>
</protein>
<evidence type="ECO:0000256" key="9">
    <source>
        <dbReference type="HAMAP-Rule" id="MF_00478"/>
    </source>
</evidence>
<keyword evidence="8 9" id="KW-0472">Membrane</keyword>
<evidence type="ECO:0000256" key="1">
    <source>
        <dbReference type="ARBA" id="ARBA00004127"/>
    </source>
</evidence>
<dbReference type="PANTHER" id="PTHR30586:SF0">
    <property type="entry name" value="ION-TRANSLOCATING OXIDOREDUCTASE COMPLEX SUBUNIT E"/>
    <property type="match status" value="1"/>
</dbReference>
<gene>
    <name evidence="9" type="primary">rnfE</name>
    <name evidence="11" type="ORF">ABK905_13870</name>
</gene>
<evidence type="ECO:0000256" key="6">
    <source>
        <dbReference type="ARBA" id="ARBA00022982"/>
    </source>
</evidence>
<feature type="transmembrane region" description="Helical" evidence="9">
    <location>
        <begin position="73"/>
        <end position="94"/>
    </location>
</feature>
<evidence type="ECO:0000256" key="4">
    <source>
        <dbReference type="ARBA" id="ARBA00022692"/>
    </source>
</evidence>
<keyword evidence="4 9" id="KW-0812">Transmembrane</keyword>